<feature type="compositionally biased region" description="Pro residues" evidence="4">
    <location>
        <begin position="854"/>
        <end position="863"/>
    </location>
</feature>
<evidence type="ECO:0000313" key="10">
    <source>
        <dbReference type="Proteomes" id="UP000664632"/>
    </source>
</evidence>
<dbReference type="Pfam" id="PF17998">
    <property type="entry name" value="AgI_II_C2"/>
    <property type="match status" value="1"/>
</dbReference>
<feature type="compositionally biased region" description="Polar residues" evidence="4">
    <location>
        <begin position="816"/>
        <end position="834"/>
    </location>
</feature>
<dbReference type="Pfam" id="PF17802">
    <property type="entry name" value="SpaA"/>
    <property type="match status" value="2"/>
</dbReference>
<keyword evidence="10" id="KW-1185">Reference proteome</keyword>
<keyword evidence="5" id="KW-0472">Membrane</keyword>
<dbReference type="InterPro" id="IPR013783">
    <property type="entry name" value="Ig-like_fold"/>
</dbReference>
<keyword evidence="5" id="KW-0812">Transmembrane</keyword>
<evidence type="ECO:0000256" key="4">
    <source>
        <dbReference type="SAM" id="MobiDB-lite"/>
    </source>
</evidence>
<feature type="region of interest" description="Disordered" evidence="4">
    <location>
        <begin position="1198"/>
        <end position="1231"/>
    </location>
</feature>
<dbReference type="Gene3D" id="2.60.40.740">
    <property type="match status" value="2"/>
</dbReference>
<evidence type="ECO:0000256" key="3">
    <source>
        <dbReference type="ARBA" id="ARBA00022729"/>
    </source>
</evidence>
<dbReference type="InterPro" id="IPR026345">
    <property type="entry name" value="Adh_isopep-form_adh_dom"/>
</dbReference>
<organism evidence="9 10">
    <name type="scientific">Candidatus Enterococcus ikei</name>
    <dbReference type="NCBI Taxonomy" id="2815326"/>
    <lineage>
        <taxon>Bacteria</taxon>
        <taxon>Bacillati</taxon>
        <taxon>Bacillota</taxon>
        <taxon>Bacilli</taxon>
        <taxon>Lactobacillales</taxon>
        <taxon>Enterococcaceae</taxon>
        <taxon>Enterococcus</taxon>
    </lineage>
</organism>
<dbReference type="Proteomes" id="UP000664632">
    <property type="component" value="Unassembled WGS sequence"/>
</dbReference>
<dbReference type="InterPro" id="IPR032300">
    <property type="entry name" value="Antigen_C"/>
</dbReference>
<feature type="domain" description="SpaA-like prealbumin fold" evidence="7">
    <location>
        <begin position="571"/>
        <end position="690"/>
    </location>
</feature>
<dbReference type="PANTHER" id="PTHR36108">
    <property type="entry name" value="COLOSSIN-B-RELATED"/>
    <property type="match status" value="1"/>
</dbReference>
<evidence type="ECO:0000313" key="9">
    <source>
        <dbReference type="EMBL" id="MBO0441532.1"/>
    </source>
</evidence>
<keyword evidence="3" id="KW-0732">Signal</keyword>
<evidence type="ECO:0000259" key="7">
    <source>
        <dbReference type="Pfam" id="PF17802"/>
    </source>
</evidence>
<dbReference type="PANTHER" id="PTHR36108:SF13">
    <property type="entry name" value="COLOSSIN-B-RELATED"/>
    <property type="match status" value="1"/>
</dbReference>
<protein>
    <submittedName>
        <fullName evidence="9">LPXTG cell wall anchor domain-containing protein</fullName>
    </submittedName>
</protein>
<keyword evidence="5" id="KW-1133">Transmembrane helix</keyword>
<comment type="similarity">
    <text evidence="1">Belongs to the serine-aspartate repeat-containing protein (SDr) family.</text>
</comment>
<sequence length="1283" mass="140625">MKKKRTKHTLKQRMKQFGSLFGLSILVIGGLAGLPPSRSEVANALTLPEGATQVGTINNAPVIKSPTDNMASQKFQDILAGLLEGAGNPTYIINQASWGSSTSLANGKPLSSISSAATTILGADGFLPNDSAVEIPVGGKALVRNVGTAMKPSDGSLVPISLGITVNSAVEPDGTPYETVLMGAKSQNSVITLGWGSIVRGGENTGGGQTEGGGTGGESSDGTLMGYIESISYTLTFLNSDTGQPLPENDTLMPIKNSDIDANQLATMDGNNVLGYVLSPDTALTQVGNGFRSTSNGAINEDSSDLTENSYVVLKKYNNNAVQYKYMDGAGNHLDIVSGHFGNTPFKISDLVGGYLEIDKSTIQYGKDNWNQYYSFDKLEFDVINKQGKIVDTLKIDKNGKSTKSKLLPNGEYTLREKSTNWASSGQTIRPDTTVKVESGKTNTVKLKNTAVTGQITIKKSGVESGNDLWNERYSLKGNKFELKSVTDGKTYPLTTDETGTAVKKDLPLGEYTITEISSSAGFANTFKPQTVKLTYKDQKTEVVFGEVKGTNQEIKGQNLLQKEDVDTGLDQNGKAVLKSAKFQLFYDDNSTGSSKHKQGDPVKWTDTPKPELLAGEKVTSAVIGGNKVDFGGQVVVDVDDEKLTAAVGNLPLGKYYWYEVDAGEGYVTDSIKHTFEITKQDDKTLVTVTTDTNSKNRAIDAAIKLNKMFTLPENEGSSGFNDIEFVANPLEGTIAEPVTMITGVDPVTGDDGYALGNLVYGDWVLEEKSEPEGRKKIRPIYIHMETDQEKDILTISASYNKDFSKPYSTRKFALQDSSTEKNPNSKGTVGSVTTEKPTISLSTLHFNNNPETPNEPTPPTPPTKDVTKTDGGESINEGNVALNSDFFYELNSSILQPNRQDTTSWTINDDYDENFDRYNGTFKLYATKDFDSYKAGDELPQDFVKAEDKKGKVLFTAQKAFLDVVNKHKDKEVGFTVHASFYRFKDSDKVVNTFVETINDVKQDSNEVYTKTPKPEPHKFDLSEEKFDLTGDKLLDDDKEMKDRYEESNKDPYNDKTDNNEKENINTTEVKPEQTLVYQLWLDTTPFDETSELTYLRMVDKYDAASVTVNKDKLKIYDAKGNDATKNFKFEDDGKGTLTISANVFKKAKNSKGEEVSIVDTEKIPLGQIYKIDAPMTVKKEVKAGTDIINTANQEWADSDGTEDSHITEKRVNKVPEGKEPKKEESKNPVEKVAEKVLPHTGDSPTSIFVKVSGWIIVLGTIIYFTVRSKRNQQIVNDEEPF</sequence>
<evidence type="ECO:0000256" key="1">
    <source>
        <dbReference type="ARBA" id="ARBA00007257"/>
    </source>
</evidence>
<feature type="compositionally biased region" description="Basic and acidic residues" evidence="4">
    <location>
        <begin position="1204"/>
        <end position="1231"/>
    </location>
</feature>
<feature type="compositionally biased region" description="Gly residues" evidence="4">
    <location>
        <begin position="203"/>
        <end position="219"/>
    </location>
</feature>
<feature type="region of interest" description="Disordered" evidence="4">
    <location>
        <begin position="201"/>
        <end position="221"/>
    </location>
</feature>
<dbReference type="NCBIfam" id="TIGR04228">
    <property type="entry name" value="isopep_sspB_C2"/>
    <property type="match status" value="1"/>
</dbReference>
<feature type="region of interest" description="Disordered" evidence="4">
    <location>
        <begin position="1039"/>
        <end position="1062"/>
    </location>
</feature>
<name>A0ABS3H207_9ENTE</name>
<dbReference type="Gene3D" id="2.60.40.10">
    <property type="entry name" value="Immunoglobulins"/>
    <property type="match status" value="2"/>
</dbReference>
<feature type="region of interest" description="Disordered" evidence="4">
    <location>
        <begin position="844"/>
        <end position="873"/>
    </location>
</feature>
<accession>A0ABS3H207</accession>
<feature type="transmembrane region" description="Helical" evidence="5">
    <location>
        <begin position="1249"/>
        <end position="1268"/>
    </location>
</feature>
<feature type="domain" description="Adhesin isopeptide-forming adherence" evidence="8">
    <location>
        <begin position="1057"/>
        <end position="1197"/>
    </location>
</feature>
<comment type="caution">
    <text evidence="9">The sequence shown here is derived from an EMBL/GenBank/DDBJ whole genome shotgun (WGS) entry which is preliminary data.</text>
</comment>
<keyword evidence="2" id="KW-0964">Secreted</keyword>
<gene>
    <name evidence="9" type="ORF">JZO69_14285</name>
</gene>
<evidence type="ECO:0000259" key="8">
    <source>
        <dbReference type="Pfam" id="PF17998"/>
    </source>
</evidence>
<dbReference type="Pfam" id="PF16364">
    <property type="entry name" value="Antigen_C"/>
    <property type="match status" value="1"/>
</dbReference>
<dbReference type="RefSeq" id="WP_207113508.1">
    <property type="nucleotide sequence ID" value="NZ_JAFLWD010000037.1"/>
</dbReference>
<feature type="domain" description="Cell surface antigen C-terminal" evidence="6">
    <location>
        <begin position="863"/>
        <end position="1014"/>
    </location>
</feature>
<dbReference type="InterPro" id="IPR041033">
    <property type="entry name" value="SpaA_PFL_dom_1"/>
</dbReference>
<reference evidence="9 10" key="1">
    <citation type="submission" date="2021-03" db="EMBL/GenBank/DDBJ databases">
        <title>Enterococcal diversity collection.</title>
        <authorList>
            <person name="Gilmore M.S."/>
            <person name="Schwartzman J."/>
            <person name="Van Tyne D."/>
            <person name="Martin M."/>
            <person name="Earl A.M."/>
            <person name="Manson A.L."/>
            <person name="Straub T."/>
            <person name="Salamzade R."/>
            <person name="Saavedra J."/>
            <person name="Lebreton F."/>
            <person name="Prichula J."/>
            <person name="Schaufler K."/>
            <person name="Gaca A."/>
            <person name="Sgardioli B."/>
            <person name="Wagenaar J."/>
            <person name="Strong T."/>
        </authorList>
    </citation>
    <scope>NUCLEOTIDE SEQUENCE [LARGE SCALE GENOMIC DNA]</scope>
    <source>
        <strain evidence="9 10">DIV0869a</strain>
    </source>
</reference>
<evidence type="ECO:0000259" key="6">
    <source>
        <dbReference type="Pfam" id="PF16364"/>
    </source>
</evidence>
<dbReference type="SUPFAM" id="SSF49478">
    <property type="entry name" value="Cna protein B-type domain"/>
    <property type="match status" value="1"/>
</dbReference>
<proteinExistence type="inferred from homology"/>
<evidence type="ECO:0000256" key="2">
    <source>
        <dbReference type="ARBA" id="ARBA00022525"/>
    </source>
</evidence>
<feature type="region of interest" description="Disordered" evidence="4">
    <location>
        <begin position="815"/>
        <end position="834"/>
    </location>
</feature>
<evidence type="ECO:0000256" key="5">
    <source>
        <dbReference type="SAM" id="Phobius"/>
    </source>
</evidence>
<feature type="domain" description="SpaA-like prealbumin fold" evidence="7">
    <location>
        <begin position="474"/>
        <end position="545"/>
    </location>
</feature>
<dbReference type="EMBL" id="JAFLWD010000037">
    <property type="protein sequence ID" value="MBO0441532.1"/>
    <property type="molecule type" value="Genomic_DNA"/>
</dbReference>